<dbReference type="PANTHER" id="PTHR10381:SF70">
    <property type="entry name" value="ATP-DEPENDENT CLP PROTEASE PROTEOLYTIC SUBUNIT"/>
    <property type="match status" value="1"/>
</dbReference>
<evidence type="ECO:0000256" key="6">
    <source>
        <dbReference type="RuleBase" id="RU003567"/>
    </source>
</evidence>
<protein>
    <recommendedName>
        <fullName evidence="6">ATP-dependent Clp protease proteolytic subunit</fullName>
    </recommendedName>
</protein>
<evidence type="ECO:0000313" key="7">
    <source>
        <dbReference type="EMBL" id="MDT7015289.1"/>
    </source>
</evidence>
<dbReference type="Proteomes" id="UP001254075">
    <property type="component" value="Unassembled WGS sequence"/>
</dbReference>
<dbReference type="InterPro" id="IPR029045">
    <property type="entry name" value="ClpP/crotonase-like_dom_sf"/>
</dbReference>
<keyword evidence="5" id="KW-0720">Serine protease</keyword>
<dbReference type="EMBL" id="JAVLAM010000004">
    <property type="protein sequence ID" value="MDT7015289.1"/>
    <property type="molecule type" value="Genomic_DNA"/>
</dbReference>
<name>A0AAW8WA90_9LACO</name>
<dbReference type="GO" id="GO:0006515">
    <property type="term" value="P:protein quality control for misfolded or incompletely synthesized proteins"/>
    <property type="evidence" value="ECO:0007669"/>
    <property type="project" value="TreeGrafter"/>
</dbReference>
<dbReference type="NCBIfam" id="NF045542">
    <property type="entry name" value="Clp_rel_HeadMat"/>
    <property type="match status" value="1"/>
</dbReference>
<sequence length="232" mass="24407">MTIKLTGDVVDNETASFYNWFGMDSISPAAVSDALTAADGADVDVAISSYGGDVFAASDIFTELKNYSGKVNVTVTGIAASAASVITMAGDTVSMSPTAQLMIHNASSAVEGDTNTMAHKAGVLDNINKSIANAYVAKTGMAKDDLLDLMNKETWLTAEQAKDYGFADKILFDDSADTLQAVASASSIPAKSAVVKFRNMLATDKKPTVKPKTEPVHDTVLQQKLNILRGVK</sequence>
<comment type="caution">
    <text evidence="7">The sequence shown here is derived from an EMBL/GenBank/DDBJ whole genome shotgun (WGS) entry which is preliminary data.</text>
</comment>
<reference evidence="7" key="1">
    <citation type="submission" date="2023-08" db="EMBL/GenBank/DDBJ databases">
        <authorList>
            <person name="Page C.A."/>
            <person name="Perez-Diaz I.M."/>
        </authorList>
    </citation>
    <scope>NUCLEOTIDE SEQUENCE</scope>
    <source>
        <strain evidence="7">3.8.38</strain>
    </source>
</reference>
<evidence type="ECO:0000256" key="4">
    <source>
        <dbReference type="ARBA" id="ARBA00022801"/>
    </source>
</evidence>
<proteinExistence type="inferred from homology"/>
<keyword evidence="3 7" id="KW-0645">Protease</keyword>
<dbReference type="GO" id="GO:0009368">
    <property type="term" value="C:endopeptidase Clp complex"/>
    <property type="evidence" value="ECO:0007669"/>
    <property type="project" value="TreeGrafter"/>
</dbReference>
<dbReference type="RefSeq" id="WP_313845664.1">
    <property type="nucleotide sequence ID" value="NZ_JAVLAM010000004.1"/>
</dbReference>
<organism evidence="7 8">
    <name type="scientific">Levilactobacillus namurensis</name>
    <dbReference type="NCBI Taxonomy" id="380393"/>
    <lineage>
        <taxon>Bacteria</taxon>
        <taxon>Bacillati</taxon>
        <taxon>Bacillota</taxon>
        <taxon>Bacilli</taxon>
        <taxon>Lactobacillales</taxon>
        <taxon>Lactobacillaceae</taxon>
        <taxon>Levilactobacillus</taxon>
    </lineage>
</organism>
<dbReference type="InterPro" id="IPR001907">
    <property type="entry name" value="ClpP"/>
</dbReference>
<evidence type="ECO:0000256" key="5">
    <source>
        <dbReference type="ARBA" id="ARBA00022825"/>
    </source>
</evidence>
<keyword evidence="2" id="KW-0963">Cytoplasm</keyword>
<dbReference type="Gene3D" id="3.90.226.10">
    <property type="entry name" value="2-enoyl-CoA Hydratase, Chain A, domain 1"/>
    <property type="match status" value="1"/>
</dbReference>
<comment type="similarity">
    <text evidence="1 6">Belongs to the peptidase S14 family.</text>
</comment>
<evidence type="ECO:0000256" key="1">
    <source>
        <dbReference type="ARBA" id="ARBA00007039"/>
    </source>
</evidence>
<dbReference type="PRINTS" id="PR00127">
    <property type="entry name" value="CLPPROTEASEP"/>
</dbReference>
<dbReference type="InterPro" id="IPR023562">
    <property type="entry name" value="ClpP/TepA"/>
</dbReference>
<keyword evidence="4 7" id="KW-0378">Hydrolase</keyword>
<dbReference type="GO" id="GO:0051117">
    <property type="term" value="F:ATPase binding"/>
    <property type="evidence" value="ECO:0007669"/>
    <property type="project" value="TreeGrafter"/>
</dbReference>
<evidence type="ECO:0000313" key="8">
    <source>
        <dbReference type="Proteomes" id="UP001254075"/>
    </source>
</evidence>
<dbReference type="GO" id="GO:0004252">
    <property type="term" value="F:serine-type endopeptidase activity"/>
    <property type="evidence" value="ECO:0007669"/>
    <property type="project" value="InterPro"/>
</dbReference>
<dbReference type="PANTHER" id="PTHR10381">
    <property type="entry name" value="ATP-DEPENDENT CLP PROTEASE PROTEOLYTIC SUBUNIT"/>
    <property type="match status" value="1"/>
</dbReference>
<dbReference type="SUPFAM" id="SSF52096">
    <property type="entry name" value="ClpP/crotonase"/>
    <property type="match status" value="1"/>
</dbReference>
<dbReference type="AlphaFoldDB" id="A0AAW8WA90"/>
<gene>
    <name evidence="7" type="ORF">RI532_12985</name>
</gene>
<dbReference type="CDD" id="cd07016">
    <property type="entry name" value="S14_ClpP_1"/>
    <property type="match status" value="1"/>
</dbReference>
<evidence type="ECO:0000256" key="2">
    <source>
        <dbReference type="ARBA" id="ARBA00022490"/>
    </source>
</evidence>
<evidence type="ECO:0000256" key="3">
    <source>
        <dbReference type="ARBA" id="ARBA00022670"/>
    </source>
</evidence>
<accession>A0AAW8WA90</accession>
<dbReference type="Pfam" id="PF00574">
    <property type="entry name" value="CLP_protease"/>
    <property type="match status" value="1"/>
</dbReference>
<dbReference type="GO" id="GO:0004176">
    <property type="term" value="F:ATP-dependent peptidase activity"/>
    <property type="evidence" value="ECO:0007669"/>
    <property type="project" value="InterPro"/>
</dbReference>